<gene>
    <name evidence="1" type="ORF">HPB49_009005</name>
</gene>
<dbReference type="EMBL" id="CM023470">
    <property type="protein sequence ID" value="KAH7979304.1"/>
    <property type="molecule type" value="Genomic_DNA"/>
</dbReference>
<protein>
    <submittedName>
        <fullName evidence="1">Uncharacterized protein</fullName>
    </submittedName>
</protein>
<sequence>MTVTIAKNHDCYRVRVLLQQTLRYQSNTTFLISPNASSVPGGSMLPGLLQRNSQSTLTTTPSGRAWPPQSPPGQGAEPTIAAVEASELLQVGSNTAIAPPPPPTTYAPAALRRSHMTTSLTEVSAVGVPGALGASGSLGPIGSLSSMPPVPLASTSPPPPVPGWAGRAVPGPPLRRPNMPASVTDAHGFGSSAGSAGSVGTPSRQPYFATSMTEAPGSVAISSVGVIGCPSSRNSLGSMPPGMPPAPRPLRPPPPRRSLSPGQLPPRPPPLGRRFPLPAGEEIRRRPPSGVDFRDRERIDEGYDSAEAVGGRQDSQPPLSRLPPSGVDFRDRERIDEGYDSAEAMSRQPPNRRLGPSMSRSARRLPNAPSRPVPVSGSKSGSGPHVSRIRMFQIEREFGTPAESETRKQTNSNQDGASQPPPAPTPPPPLPEIPDDSTFDDQGQSRPRVCNCPGTVMIRRGPPRRSTSGRLRGAYIKNDDDEDEMNDLYMIKKSKRKRKRKQPPPPPSPPPPVTPTSSGGFMGFLSGLVGGHQQQPPLPPPPPPQPARLAGTDSDSDDESEYELRRFDRRQLENFVRKIDFKNIAQDDETKEGRKAKSKEEKKEGEKPEEKKPEEKKPEEKKPEEKKEEKAPEPEKKEEKPPEVKTEPAPAPMEGPLDVKVPVVFVFGGPGSGKGTQCDKIVQKYGFTHISSGDLLRAEVESGSDRGKEINEIMKKGELAPLAMILQLIKEVIKKNLATAKGFLIDGYPRNVEQGERFEAEVCKCTNLVYFEVKDDTMKARLMKRGQTSGRVDDNEETIAKRLKTFHDESEPVLEKYKAIVHKISAEEEPDKVFEAVTHLFDEITKPK</sequence>
<evidence type="ECO:0000313" key="2">
    <source>
        <dbReference type="Proteomes" id="UP000821865"/>
    </source>
</evidence>
<keyword evidence="2" id="KW-1185">Reference proteome</keyword>
<proteinExistence type="predicted"/>
<organism evidence="1 2">
    <name type="scientific">Dermacentor silvarum</name>
    <name type="common">Tick</name>
    <dbReference type="NCBI Taxonomy" id="543639"/>
    <lineage>
        <taxon>Eukaryota</taxon>
        <taxon>Metazoa</taxon>
        <taxon>Ecdysozoa</taxon>
        <taxon>Arthropoda</taxon>
        <taxon>Chelicerata</taxon>
        <taxon>Arachnida</taxon>
        <taxon>Acari</taxon>
        <taxon>Parasitiformes</taxon>
        <taxon>Ixodida</taxon>
        <taxon>Ixodoidea</taxon>
        <taxon>Ixodidae</taxon>
        <taxon>Rhipicephalinae</taxon>
        <taxon>Dermacentor</taxon>
    </lineage>
</organism>
<evidence type="ECO:0000313" key="1">
    <source>
        <dbReference type="EMBL" id="KAH7979304.1"/>
    </source>
</evidence>
<accession>A0ACB8DYZ3</accession>
<comment type="caution">
    <text evidence="1">The sequence shown here is derived from an EMBL/GenBank/DDBJ whole genome shotgun (WGS) entry which is preliminary data.</text>
</comment>
<reference evidence="1" key="1">
    <citation type="submission" date="2020-05" db="EMBL/GenBank/DDBJ databases">
        <title>Large-scale comparative analyses of tick genomes elucidate their genetic diversity and vector capacities.</title>
        <authorList>
            <person name="Jia N."/>
            <person name="Wang J."/>
            <person name="Shi W."/>
            <person name="Du L."/>
            <person name="Sun Y."/>
            <person name="Zhan W."/>
            <person name="Jiang J."/>
            <person name="Wang Q."/>
            <person name="Zhang B."/>
            <person name="Ji P."/>
            <person name="Sakyi L.B."/>
            <person name="Cui X."/>
            <person name="Yuan T."/>
            <person name="Jiang B."/>
            <person name="Yang W."/>
            <person name="Lam T.T.-Y."/>
            <person name="Chang Q."/>
            <person name="Ding S."/>
            <person name="Wang X."/>
            <person name="Zhu J."/>
            <person name="Ruan X."/>
            <person name="Zhao L."/>
            <person name="Wei J."/>
            <person name="Que T."/>
            <person name="Du C."/>
            <person name="Cheng J."/>
            <person name="Dai P."/>
            <person name="Han X."/>
            <person name="Huang E."/>
            <person name="Gao Y."/>
            <person name="Liu J."/>
            <person name="Shao H."/>
            <person name="Ye R."/>
            <person name="Li L."/>
            <person name="Wei W."/>
            <person name="Wang X."/>
            <person name="Wang C."/>
            <person name="Yang T."/>
            <person name="Huo Q."/>
            <person name="Li W."/>
            <person name="Guo W."/>
            <person name="Chen H."/>
            <person name="Zhou L."/>
            <person name="Ni X."/>
            <person name="Tian J."/>
            <person name="Zhou Y."/>
            <person name="Sheng Y."/>
            <person name="Liu T."/>
            <person name="Pan Y."/>
            <person name="Xia L."/>
            <person name="Li J."/>
            <person name="Zhao F."/>
            <person name="Cao W."/>
        </authorList>
    </citation>
    <scope>NUCLEOTIDE SEQUENCE</scope>
    <source>
        <strain evidence="1">Dsil-2018</strain>
    </source>
</reference>
<name>A0ACB8DYZ3_DERSI</name>
<dbReference type="Proteomes" id="UP000821865">
    <property type="component" value="Chromosome 1"/>
</dbReference>